<reference evidence="2 3" key="1">
    <citation type="journal article" date="2015" name="Genome Announc.">
        <title>Expanding the biotechnology potential of lactobacilli through comparative genomics of 213 strains and associated genera.</title>
        <authorList>
            <person name="Sun Z."/>
            <person name="Harris H.M."/>
            <person name="McCann A."/>
            <person name="Guo C."/>
            <person name="Argimon S."/>
            <person name="Zhang W."/>
            <person name="Yang X."/>
            <person name="Jeffery I.B."/>
            <person name="Cooney J.C."/>
            <person name="Kagawa T.F."/>
            <person name="Liu W."/>
            <person name="Song Y."/>
            <person name="Salvetti E."/>
            <person name="Wrobel A."/>
            <person name="Rasinkangas P."/>
            <person name="Parkhill J."/>
            <person name="Rea M.C."/>
            <person name="O'Sullivan O."/>
            <person name="Ritari J."/>
            <person name="Douillard F.P."/>
            <person name="Paul Ross R."/>
            <person name="Yang R."/>
            <person name="Briner A.E."/>
            <person name="Felis G.E."/>
            <person name="de Vos W.M."/>
            <person name="Barrangou R."/>
            <person name="Klaenhammer T.R."/>
            <person name="Caufield P.W."/>
            <person name="Cui Y."/>
            <person name="Zhang H."/>
            <person name="O'Toole P.W."/>
        </authorList>
    </citation>
    <scope>NUCLEOTIDE SEQUENCE [LARGE SCALE GENOMIC DNA]</scope>
    <source>
        <strain evidence="2 3">DSM 12744</strain>
    </source>
</reference>
<dbReference type="Gene3D" id="3.40.50.10490">
    <property type="entry name" value="Glucose-6-phosphate isomerase like protein, domain 1"/>
    <property type="match status" value="1"/>
</dbReference>
<evidence type="ECO:0000313" key="2">
    <source>
        <dbReference type="EMBL" id="KRL14483.1"/>
    </source>
</evidence>
<dbReference type="PROSITE" id="PS51071">
    <property type="entry name" value="HTH_RPIR"/>
    <property type="match status" value="1"/>
</dbReference>
<feature type="domain" description="HTH rpiR-type" evidence="1">
    <location>
        <begin position="4"/>
        <end position="80"/>
    </location>
</feature>
<accession>A0A0R1NBW5</accession>
<evidence type="ECO:0000259" key="1">
    <source>
        <dbReference type="PROSITE" id="PS51071"/>
    </source>
</evidence>
<dbReference type="GO" id="GO:0097367">
    <property type="term" value="F:carbohydrate derivative binding"/>
    <property type="evidence" value="ECO:0007669"/>
    <property type="project" value="InterPro"/>
</dbReference>
<dbReference type="EMBL" id="AZEC01000001">
    <property type="protein sequence ID" value="KRL14483.1"/>
    <property type="molecule type" value="Genomic_DNA"/>
</dbReference>
<evidence type="ECO:0000313" key="3">
    <source>
        <dbReference type="Proteomes" id="UP000051330"/>
    </source>
</evidence>
<comment type="caution">
    <text evidence="2">The sequence shown here is derived from an EMBL/GenBank/DDBJ whole genome shotgun (WGS) entry which is preliminary data.</text>
</comment>
<dbReference type="GO" id="GO:0003700">
    <property type="term" value="F:DNA-binding transcription factor activity"/>
    <property type="evidence" value="ECO:0007669"/>
    <property type="project" value="InterPro"/>
</dbReference>
<protein>
    <recommendedName>
        <fullName evidence="1">HTH rpiR-type domain-containing protein</fullName>
    </recommendedName>
</protein>
<dbReference type="InterPro" id="IPR046348">
    <property type="entry name" value="SIS_dom_sf"/>
</dbReference>
<dbReference type="SUPFAM" id="SSF46689">
    <property type="entry name" value="Homeodomain-like"/>
    <property type="match status" value="1"/>
</dbReference>
<dbReference type="Proteomes" id="UP000051330">
    <property type="component" value="Unassembled WGS sequence"/>
</dbReference>
<sequence length="269" mass="30908">MGLLIVRLLTLLNTEDSHSTVFHVAETLVEHYDQIADLSIGDMAMLANVSKSTMSKFARKIGFDDYYDLKDSAPFVEDRFNNRLNYLTNIVDTLEKNELDEYFSAIQEDIDTLRQSIDKAAIDRLAQALVRYHKVAAFGLLFSESAALDFQYKLAYNGKFIFTCQEDLKQEQYVREAGEDTLIIVFTNSGNYVQQNQLLPGWPKKNSFRHSRAHIFAVTANPELAKLSYIEDTIVFPHRTSIQTHAFLYQIIMDLIVARYRHFALKNGN</sequence>
<dbReference type="PANTHER" id="PTHR30514">
    <property type="entry name" value="GLUCOKINASE"/>
    <property type="match status" value="1"/>
</dbReference>
<dbReference type="InterPro" id="IPR047640">
    <property type="entry name" value="RpiR-like"/>
</dbReference>
<dbReference type="PATRIC" id="fig|1423792.3.peg.134"/>
<name>A0A0R1NBW5_9LACO</name>
<dbReference type="RefSeq" id="WP_057817232.1">
    <property type="nucleotide sequence ID" value="NZ_AZEC01000001.1"/>
</dbReference>
<dbReference type="SUPFAM" id="SSF53697">
    <property type="entry name" value="SIS domain"/>
    <property type="match status" value="1"/>
</dbReference>
<gene>
    <name evidence="2" type="ORF">FD09_GL000131</name>
</gene>
<organism evidence="2 3">
    <name type="scientific">Schleiferilactobacillus perolens DSM 12744</name>
    <dbReference type="NCBI Taxonomy" id="1423792"/>
    <lineage>
        <taxon>Bacteria</taxon>
        <taxon>Bacillati</taxon>
        <taxon>Bacillota</taxon>
        <taxon>Bacilli</taxon>
        <taxon>Lactobacillales</taxon>
        <taxon>Lactobacillaceae</taxon>
        <taxon>Schleiferilactobacillus</taxon>
    </lineage>
</organism>
<dbReference type="STRING" id="1423792.FD09_GL000131"/>
<dbReference type="Gene3D" id="1.10.10.10">
    <property type="entry name" value="Winged helix-like DNA-binding domain superfamily/Winged helix DNA-binding domain"/>
    <property type="match status" value="1"/>
</dbReference>
<dbReference type="InterPro" id="IPR009057">
    <property type="entry name" value="Homeodomain-like_sf"/>
</dbReference>
<dbReference type="InterPro" id="IPR036388">
    <property type="entry name" value="WH-like_DNA-bd_sf"/>
</dbReference>
<dbReference type="OrthoDB" id="3684496at2"/>
<dbReference type="PANTHER" id="PTHR30514:SF1">
    <property type="entry name" value="HTH-TYPE TRANSCRIPTIONAL REGULATOR HEXR-RELATED"/>
    <property type="match status" value="1"/>
</dbReference>
<dbReference type="GO" id="GO:0003677">
    <property type="term" value="F:DNA binding"/>
    <property type="evidence" value="ECO:0007669"/>
    <property type="project" value="InterPro"/>
</dbReference>
<dbReference type="AlphaFoldDB" id="A0A0R1NBW5"/>
<dbReference type="InterPro" id="IPR000281">
    <property type="entry name" value="HTH_RpiR"/>
</dbReference>
<dbReference type="Pfam" id="PF01418">
    <property type="entry name" value="HTH_6"/>
    <property type="match status" value="1"/>
</dbReference>
<dbReference type="GO" id="GO:1901135">
    <property type="term" value="P:carbohydrate derivative metabolic process"/>
    <property type="evidence" value="ECO:0007669"/>
    <property type="project" value="InterPro"/>
</dbReference>
<keyword evidence="3" id="KW-1185">Reference proteome</keyword>
<proteinExistence type="predicted"/>